<organism evidence="2 3">
    <name type="scientific">Heligmosomoides polygyrus</name>
    <name type="common">Parasitic roundworm</name>
    <dbReference type="NCBI Taxonomy" id="6339"/>
    <lineage>
        <taxon>Eukaryota</taxon>
        <taxon>Metazoa</taxon>
        <taxon>Ecdysozoa</taxon>
        <taxon>Nematoda</taxon>
        <taxon>Chromadorea</taxon>
        <taxon>Rhabditida</taxon>
        <taxon>Rhabditina</taxon>
        <taxon>Rhabditomorpha</taxon>
        <taxon>Strongyloidea</taxon>
        <taxon>Heligmosomidae</taxon>
        <taxon>Heligmosomoides</taxon>
    </lineage>
</organism>
<dbReference type="Proteomes" id="UP000050761">
    <property type="component" value="Unassembled WGS sequence"/>
</dbReference>
<dbReference type="AlphaFoldDB" id="A0A183FQ57"/>
<gene>
    <name evidence="1" type="ORF">HPBE_LOCUS9837</name>
</gene>
<evidence type="ECO:0000313" key="1">
    <source>
        <dbReference type="EMBL" id="VDO82459.1"/>
    </source>
</evidence>
<reference evidence="1 2" key="1">
    <citation type="submission" date="2018-11" db="EMBL/GenBank/DDBJ databases">
        <authorList>
            <consortium name="Pathogen Informatics"/>
        </authorList>
    </citation>
    <scope>NUCLEOTIDE SEQUENCE [LARGE SCALE GENOMIC DNA]</scope>
</reference>
<dbReference type="EMBL" id="UZAH01026564">
    <property type="protein sequence ID" value="VDO82459.1"/>
    <property type="molecule type" value="Genomic_DNA"/>
</dbReference>
<accession>A0A183FQ57</accession>
<evidence type="ECO:0000313" key="2">
    <source>
        <dbReference type="Proteomes" id="UP000050761"/>
    </source>
</evidence>
<evidence type="ECO:0000313" key="3">
    <source>
        <dbReference type="WBParaSite" id="HPBE_0000983601-mRNA-1"/>
    </source>
</evidence>
<reference evidence="3" key="2">
    <citation type="submission" date="2019-09" db="UniProtKB">
        <authorList>
            <consortium name="WormBaseParasite"/>
        </authorList>
    </citation>
    <scope>IDENTIFICATION</scope>
</reference>
<protein>
    <submittedName>
        <fullName evidence="3">Hydrolase</fullName>
    </submittedName>
</protein>
<name>A0A183FQ57_HELPZ</name>
<dbReference type="WBParaSite" id="HPBE_0000983601-mRNA-1">
    <property type="protein sequence ID" value="HPBE_0000983601-mRNA-1"/>
    <property type="gene ID" value="HPBE_0000983601"/>
</dbReference>
<accession>A0A3P7YY66</accession>
<sequence>MAGAEMFLMHDGKWRRRNKVLMDYVIKSPGQLIVAGSHFSSERRSSFGRRLLSRLGGPLAVESSVVIEWERLRAE</sequence>
<keyword evidence="2" id="KW-1185">Reference proteome</keyword>
<proteinExistence type="predicted"/>